<dbReference type="SFLD" id="SFLDS00003">
    <property type="entry name" value="Haloacid_Dehalogenase"/>
    <property type="match status" value="1"/>
</dbReference>
<dbReference type="InterPro" id="IPR023214">
    <property type="entry name" value="HAD_sf"/>
</dbReference>
<evidence type="ECO:0000313" key="2">
    <source>
        <dbReference type="Proteomes" id="UP001169862"/>
    </source>
</evidence>
<evidence type="ECO:0000313" key="1">
    <source>
        <dbReference type="EMBL" id="MDO6453895.1"/>
    </source>
</evidence>
<dbReference type="EC" id="3.-.-.-" evidence="1"/>
<dbReference type="EMBL" id="JAUOPG010000006">
    <property type="protein sequence ID" value="MDO6453895.1"/>
    <property type="molecule type" value="Genomic_DNA"/>
</dbReference>
<comment type="caution">
    <text evidence="1">The sequence shown here is derived from an EMBL/GenBank/DDBJ whole genome shotgun (WGS) entry which is preliminary data.</text>
</comment>
<name>A0AAW7XIC4_9GAMM</name>
<dbReference type="Gene3D" id="1.10.260.80">
    <property type="match status" value="1"/>
</dbReference>
<dbReference type="SFLD" id="SFLDG01129">
    <property type="entry name" value="C1.5:_HAD__Beta-PGM__Phosphata"/>
    <property type="match status" value="1"/>
</dbReference>
<keyword evidence="1" id="KW-0378">Hydrolase</keyword>
<dbReference type="InterPro" id="IPR036412">
    <property type="entry name" value="HAD-like_sf"/>
</dbReference>
<organism evidence="1 2">
    <name type="scientific">Neptunomonas phycophila</name>
    <dbReference type="NCBI Taxonomy" id="1572645"/>
    <lineage>
        <taxon>Bacteria</taxon>
        <taxon>Pseudomonadati</taxon>
        <taxon>Pseudomonadota</taxon>
        <taxon>Gammaproteobacteria</taxon>
        <taxon>Oceanospirillales</taxon>
        <taxon>Oceanospirillaceae</taxon>
        <taxon>Neptunomonas</taxon>
    </lineage>
</organism>
<dbReference type="PANTHER" id="PTHR43885">
    <property type="entry name" value="HALOACID DEHALOGENASE-LIKE HYDROLASE"/>
    <property type="match status" value="1"/>
</dbReference>
<dbReference type="SUPFAM" id="SSF56784">
    <property type="entry name" value="HAD-like"/>
    <property type="match status" value="1"/>
</dbReference>
<dbReference type="RefSeq" id="WP_303550280.1">
    <property type="nucleotide sequence ID" value="NZ_JAUOPG010000006.1"/>
</dbReference>
<reference evidence="1" key="1">
    <citation type="submission" date="2023-07" db="EMBL/GenBank/DDBJ databases">
        <title>Genome content predicts the carbon catabolic preferences of heterotrophic bacteria.</title>
        <authorList>
            <person name="Gralka M."/>
        </authorList>
    </citation>
    <scope>NUCLEOTIDE SEQUENCE</scope>
    <source>
        <strain evidence="1">I2M16</strain>
    </source>
</reference>
<dbReference type="AlphaFoldDB" id="A0AAW7XIC4"/>
<dbReference type="PANTHER" id="PTHR43885:SF1">
    <property type="entry name" value="SUPERFAMILY HYDROLASE, PUTATIVE (AFU_ORTHOLOGUE AFUA_4G13290)-RELATED"/>
    <property type="match status" value="1"/>
</dbReference>
<protein>
    <submittedName>
        <fullName evidence="1">HAD family hydrolase</fullName>
        <ecNumber evidence="1">3.-.-.-</ecNumber>
    </submittedName>
</protein>
<dbReference type="Gene3D" id="3.40.50.1000">
    <property type="entry name" value="HAD superfamily/HAD-like"/>
    <property type="match status" value="1"/>
</dbReference>
<dbReference type="Pfam" id="PF13419">
    <property type="entry name" value="HAD_2"/>
    <property type="match status" value="1"/>
</dbReference>
<dbReference type="NCBIfam" id="TIGR01549">
    <property type="entry name" value="HAD-SF-IA-v1"/>
    <property type="match status" value="1"/>
</dbReference>
<dbReference type="InterPro" id="IPR006439">
    <property type="entry name" value="HAD-SF_hydro_IA"/>
</dbReference>
<gene>
    <name evidence="1" type="ORF">Q4490_09995</name>
</gene>
<dbReference type="InterPro" id="IPR041492">
    <property type="entry name" value="HAD_2"/>
</dbReference>
<dbReference type="GO" id="GO:0016787">
    <property type="term" value="F:hydrolase activity"/>
    <property type="evidence" value="ECO:0007669"/>
    <property type="project" value="UniProtKB-KW"/>
</dbReference>
<dbReference type="Proteomes" id="UP001169862">
    <property type="component" value="Unassembled WGS sequence"/>
</dbReference>
<accession>A0AAW7XIC4</accession>
<sequence>MIELFKASRHWVFDLDGTLTKAVHDFDHIRRELDIPPAEDILTHIHRLTADEKHQKTQRLNELEHFYAQQAQPAEGVELLIRHLHKRSCHLAILTRNTRPFALMSLESIGLLSFFDEACVLGRDEAPPKPDPAGIHCIKEHWGVNADSHTPVVMVGDYRFDLAAGKSAQCLTIHVHEDDQLQWPDLTDYRAKTLVDIHDYLRQ</sequence>
<proteinExistence type="predicted"/>